<dbReference type="Pfam" id="PF01322">
    <property type="entry name" value="Cytochrom_C_2"/>
    <property type="match status" value="1"/>
</dbReference>
<keyword evidence="1" id="KW-0813">Transport</keyword>
<dbReference type="OrthoDB" id="7596534at2"/>
<feature type="chain" id="PRO_5020879105" evidence="8">
    <location>
        <begin position="21"/>
        <end position="152"/>
    </location>
</feature>
<keyword evidence="8" id="KW-0732">Signal</keyword>
<feature type="binding site" description="covalent" evidence="7">
    <location>
        <position position="143"/>
    </location>
    <ligand>
        <name>heme c</name>
        <dbReference type="ChEBI" id="CHEBI:61717"/>
    </ligand>
</feature>
<dbReference type="InterPro" id="IPR002321">
    <property type="entry name" value="Cyt_c_II"/>
</dbReference>
<keyword evidence="5 6" id="KW-0408">Iron</keyword>
<accession>A0A4V2R372</accession>
<dbReference type="Proteomes" id="UP000295277">
    <property type="component" value="Unassembled WGS sequence"/>
</dbReference>
<evidence type="ECO:0000256" key="1">
    <source>
        <dbReference type="ARBA" id="ARBA00022448"/>
    </source>
</evidence>
<dbReference type="RefSeq" id="WP_132697024.1">
    <property type="nucleotide sequence ID" value="NZ_SLVM01000040.1"/>
</dbReference>
<dbReference type="PROSITE" id="PS51009">
    <property type="entry name" value="CYTCII"/>
    <property type="match status" value="1"/>
</dbReference>
<dbReference type="InterPro" id="IPR012127">
    <property type="entry name" value="Cyt_c_prime"/>
</dbReference>
<evidence type="ECO:0000256" key="3">
    <source>
        <dbReference type="ARBA" id="ARBA00022723"/>
    </source>
</evidence>
<keyword evidence="3 6" id="KW-0479">Metal-binding</keyword>
<evidence type="ECO:0000256" key="8">
    <source>
        <dbReference type="SAM" id="SignalP"/>
    </source>
</evidence>
<dbReference type="PIRSF" id="PIRSF000027">
    <property type="entry name" value="Cytc_c_prime"/>
    <property type="match status" value="1"/>
</dbReference>
<dbReference type="EMBL" id="SLVM01000040">
    <property type="protein sequence ID" value="TCM75264.1"/>
    <property type="molecule type" value="Genomic_DNA"/>
</dbReference>
<keyword evidence="2 7" id="KW-0349">Heme</keyword>
<comment type="caution">
    <text evidence="9">The sequence shown here is derived from an EMBL/GenBank/DDBJ whole genome shotgun (WGS) entry which is preliminary data.</text>
</comment>
<organism evidence="9 10">
    <name type="scientific">Rhodovulum steppense</name>
    <dbReference type="NCBI Taxonomy" id="540251"/>
    <lineage>
        <taxon>Bacteria</taxon>
        <taxon>Pseudomonadati</taxon>
        <taxon>Pseudomonadota</taxon>
        <taxon>Alphaproteobacteria</taxon>
        <taxon>Rhodobacterales</taxon>
        <taxon>Paracoccaceae</taxon>
        <taxon>Rhodovulum</taxon>
    </lineage>
</organism>
<evidence type="ECO:0000256" key="7">
    <source>
        <dbReference type="PIRSR" id="PIRSR000027-2"/>
    </source>
</evidence>
<dbReference type="SUPFAM" id="SSF47175">
    <property type="entry name" value="Cytochromes"/>
    <property type="match status" value="1"/>
</dbReference>
<evidence type="ECO:0000256" key="6">
    <source>
        <dbReference type="PIRSR" id="PIRSR000027-1"/>
    </source>
</evidence>
<dbReference type="GO" id="GO:0020037">
    <property type="term" value="F:heme binding"/>
    <property type="evidence" value="ECO:0007669"/>
    <property type="project" value="InterPro"/>
</dbReference>
<dbReference type="GO" id="GO:0005506">
    <property type="term" value="F:iron ion binding"/>
    <property type="evidence" value="ECO:0007669"/>
    <property type="project" value="InterPro"/>
</dbReference>
<comment type="PTM">
    <text evidence="7">Binds 1 heme group per subunit.</text>
</comment>
<sequence length="152" mass="16224">MRKVLLITAALATVPAAGIAADLQEVVDARRGFYSMLGANMSVLASMAKGDIEYDGAVAQTHADNLKLLTAYNMGHLYAVGTSNADMPGKTRALPKIWEDFAGVQEKGMAYVQAVENLVEVAGLDRSDLGGAVQRLGGTCKDCHDNYRARDF</sequence>
<evidence type="ECO:0000256" key="5">
    <source>
        <dbReference type="ARBA" id="ARBA00023004"/>
    </source>
</evidence>
<dbReference type="GO" id="GO:0042597">
    <property type="term" value="C:periplasmic space"/>
    <property type="evidence" value="ECO:0007669"/>
    <property type="project" value="InterPro"/>
</dbReference>
<name>A0A4V2R372_9RHOB</name>
<dbReference type="InterPro" id="IPR010980">
    <property type="entry name" value="Cyt_c/b562"/>
</dbReference>
<feature type="binding site" description="covalent" evidence="7">
    <location>
        <position position="140"/>
    </location>
    <ligand>
        <name>heme c</name>
        <dbReference type="ChEBI" id="CHEBI:61717"/>
    </ligand>
</feature>
<evidence type="ECO:0000313" key="9">
    <source>
        <dbReference type="EMBL" id="TCM75264.1"/>
    </source>
</evidence>
<feature type="binding site" description="axial binding residue" evidence="6">
    <location>
        <position position="144"/>
    </location>
    <ligand>
        <name>heme c</name>
        <dbReference type="ChEBI" id="CHEBI:61717"/>
    </ligand>
    <ligandPart>
        <name>Fe</name>
        <dbReference type="ChEBI" id="CHEBI:18248"/>
    </ligandPart>
</feature>
<reference evidence="9 10" key="1">
    <citation type="submission" date="2019-03" db="EMBL/GenBank/DDBJ databases">
        <title>Genomic Encyclopedia of Type Strains, Phase IV (KMG-IV): sequencing the most valuable type-strain genomes for metagenomic binning, comparative biology and taxonomic classification.</title>
        <authorList>
            <person name="Goeker M."/>
        </authorList>
    </citation>
    <scope>NUCLEOTIDE SEQUENCE [LARGE SCALE GENOMIC DNA]</scope>
    <source>
        <strain evidence="9 10">DSM 21153</strain>
    </source>
</reference>
<keyword evidence="4" id="KW-0249">Electron transport</keyword>
<keyword evidence="10" id="KW-1185">Reference proteome</keyword>
<dbReference type="GO" id="GO:0009055">
    <property type="term" value="F:electron transfer activity"/>
    <property type="evidence" value="ECO:0007669"/>
    <property type="project" value="InterPro"/>
</dbReference>
<dbReference type="Gene3D" id="1.20.120.10">
    <property type="entry name" value="Cytochrome c/b562"/>
    <property type="match status" value="1"/>
</dbReference>
<protein>
    <submittedName>
        <fullName evidence="9">Cytochrome c556</fullName>
    </submittedName>
</protein>
<dbReference type="AlphaFoldDB" id="A0A4V2R372"/>
<evidence type="ECO:0000313" key="10">
    <source>
        <dbReference type="Proteomes" id="UP000295277"/>
    </source>
</evidence>
<evidence type="ECO:0000256" key="4">
    <source>
        <dbReference type="ARBA" id="ARBA00022982"/>
    </source>
</evidence>
<evidence type="ECO:0000256" key="2">
    <source>
        <dbReference type="ARBA" id="ARBA00022617"/>
    </source>
</evidence>
<dbReference type="GO" id="GO:0022900">
    <property type="term" value="P:electron transport chain"/>
    <property type="evidence" value="ECO:0007669"/>
    <property type="project" value="InterPro"/>
</dbReference>
<proteinExistence type="predicted"/>
<gene>
    <name evidence="9" type="ORF">EV216_14019</name>
</gene>
<feature type="signal peptide" evidence="8">
    <location>
        <begin position="1"/>
        <end position="20"/>
    </location>
</feature>